<protein>
    <submittedName>
        <fullName evidence="1">Uncharacterized protein</fullName>
    </submittedName>
</protein>
<feature type="non-terminal residue" evidence="1">
    <location>
        <position position="82"/>
    </location>
</feature>
<dbReference type="HOGENOM" id="CLU_2564722_0_0_1"/>
<reference evidence="2" key="2">
    <citation type="submission" date="2015-01" db="EMBL/GenBank/DDBJ databases">
        <title>Evolutionary Origins and Diversification of the Mycorrhizal Mutualists.</title>
        <authorList>
            <consortium name="DOE Joint Genome Institute"/>
            <consortium name="Mycorrhizal Genomics Consortium"/>
            <person name="Kohler A."/>
            <person name="Kuo A."/>
            <person name="Nagy L.G."/>
            <person name="Floudas D."/>
            <person name="Copeland A."/>
            <person name="Barry K.W."/>
            <person name="Cichocki N."/>
            <person name="Veneault-Fourrey C."/>
            <person name="LaButti K."/>
            <person name="Lindquist E.A."/>
            <person name="Lipzen A."/>
            <person name="Lundell T."/>
            <person name="Morin E."/>
            <person name="Murat C."/>
            <person name="Riley R."/>
            <person name="Ohm R."/>
            <person name="Sun H."/>
            <person name="Tunlid A."/>
            <person name="Henrissat B."/>
            <person name="Grigoriev I.V."/>
            <person name="Hibbett D.S."/>
            <person name="Martin F."/>
        </authorList>
    </citation>
    <scope>NUCLEOTIDE SEQUENCE [LARGE SCALE GENOMIC DNA]</scope>
    <source>
        <strain evidence="2">Marx 270</strain>
    </source>
</reference>
<proteinExistence type="predicted"/>
<reference evidence="1 2" key="1">
    <citation type="submission" date="2014-04" db="EMBL/GenBank/DDBJ databases">
        <authorList>
            <consortium name="DOE Joint Genome Institute"/>
            <person name="Kuo A."/>
            <person name="Kohler A."/>
            <person name="Costa M.D."/>
            <person name="Nagy L.G."/>
            <person name="Floudas D."/>
            <person name="Copeland A."/>
            <person name="Barry K.W."/>
            <person name="Cichocki N."/>
            <person name="Veneault-Fourrey C."/>
            <person name="LaButti K."/>
            <person name="Lindquist E.A."/>
            <person name="Lipzen A."/>
            <person name="Lundell T."/>
            <person name="Morin E."/>
            <person name="Murat C."/>
            <person name="Sun H."/>
            <person name="Tunlid A."/>
            <person name="Henrissat B."/>
            <person name="Grigoriev I.V."/>
            <person name="Hibbett D.S."/>
            <person name="Martin F."/>
            <person name="Nordberg H.P."/>
            <person name="Cantor M.N."/>
            <person name="Hua S.X."/>
        </authorList>
    </citation>
    <scope>NUCLEOTIDE SEQUENCE [LARGE SCALE GENOMIC DNA]</scope>
    <source>
        <strain evidence="1 2">Marx 270</strain>
    </source>
</reference>
<keyword evidence="2" id="KW-1185">Reference proteome</keyword>
<sequence>MDLRLTDGKIRHGYLVPTSASDMGPGKLYLDGLAVIIRAEGQMKLATKYGEKLQVPYKQKPKRSIRCQSDTSDTTTMVIEVV</sequence>
<dbReference type="Proteomes" id="UP000054217">
    <property type="component" value="Unassembled WGS sequence"/>
</dbReference>
<organism evidence="1 2">
    <name type="scientific">Pisolithus tinctorius Marx 270</name>
    <dbReference type="NCBI Taxonomy" id="870435"/>
    <lineage>
        <taxon>Eukaryota</taxon>
        <taxon>Fungi</taxon>
        <taxon>Dikarya</taxon>
        <taxon>Basidiomycota</taxon>
        <taxon>Agaricomycotina</taxon>
        <taxon>Agaricomycetes</taxon>
        <taxon>Agaricomycetidae</taxon>
        <taxon>Boletales</taxon>
        <taxon>Sclerodermatineae</taxon>
        <taxon>Pisolithaceae</taxon>
        <taxon>Pisolithus</taxon>
    </lineage>
</organism>
<dbReference type="EMBL" id="KN832203">
    <property type="protein sequence ID" value="KIN93186.1"/>
    <property type="molecule type" value="Genomic_DNA"/>
</dbReference>
<dbReference type="AlphaFoldDB" id="A0A0C3J644"/>
<dbReference type="InParanoid" id="A0A0C3J644"/>
<accession>A0A0C3J644</accession>
<evidence type="ECO:0000313" key="1">
    <source>
        <dbReference type="EMBL" id="KIN93186.1"/>
    </source>
</evidence>
<evidence type="ECO:0000313" key="2">
    <source>
        <dbReference type="Proteomes" id="UP000054217"/>
    </source>
</evidence>
<gene>
    <name evidence="1" type="ORF">M404DRAFT_1009132</name>
</gene>
<name>A0A0C3J644_PISTI</name>